<evidence type="ECO:0000313" key="3">
    <source>
        <dbReference type="Proteomes" id="UP001187192"/>
    </source>
</evidence>
<dbReference type="EMBL" id="BTGU01000049">
    <property type="protein sequence ID" value="GMN54008.1"/>
    <property type="molecule type" value="Genomic_DNA"/>
</dbReference>
<evidence type="ECO:0000256" key="1">
    <source>
        <dbReference type="SAM" id="MobiDB-lite"/>
    </source>
</evidence>
<feature type="region of interest" description="Disordered" evidence="1">
    <location>
        <begin position="1"/>
        <end position="27"/>
    </location>
</feature>
<organism evidence="2 3">
    <name type="scientific">Ficus carica</name>
    <name type="common">Common fig</name>
    <dbReference type="NCBI Taxonomy" id="3494"/>
    <lineage>
        <taxon>Eukaryota</taxon>
        <taxon>Viridiplantae</taxon>
        <taxon>Streptophyta</taxon>
        <taxon>Embryophyta</taxon>
        <taxon>Tracheophyta</taxon>
        <taxon>Spermatophyta</taxon>
        <taxon>Magnoliopsida</taxon>
        <taxon>eudicotyledons</taxon>
        <taxon>Gunneridae</taxon>
        <taxon>Pentapetalae</taxon>
        <taxon>rosids</taxon>
        <taxon>fabids</taxon>
        <taxon>Rosales</taxon>
        <taxon>Moraceae</taxon>
        <taxon>Ficeae</taxon>
        <taxon>Ficus</taxon>
    </lineage>
</organism>
<name>A0AA88DC93_FICCA</name>
<sequence length="93" mass="10821">MKDCWRLKSSRGNGESERSDFEELHREDSHHSVATRLYFQGECNASAWEIFLSSRSPLAEEIHLQSPGDIATIHSLRRLRLQPPERSRTSSRR</sequence>
<gene>
    <name evidence="2" type="ORF">TIFTF001_023149</name>
</gene>
<protein>
    <submittedName>
        <fullName evidence="2">Uncharacterized protein</fullName>
    </submittedName>
</protein>
<proteinExistence type="predicted"/>
<accession>A0AA88DC93</accession>
<evidence type="ECO:0000313" key="2">
    <source>
        <dbReference type="EMBL" id="GMN54008.1"/>
    </source>
</evidence>
<feature type="compositionally biased region" description="Basic and acidic residues" evidence="1">
    <location>
        <begin position="14"/>
        <end position="27"/>
    </location>
</feature>
<dbReference type="Proteomes" id="UP001187192">
    <property type="component" value="Unassembled WGS sequence"/>
</dbReference>
<keyword evidence="3" id="KW-1185">Reference proteome</keyword>
<reference evidence="2" key="1">
    <citation type="submission" date="2023-07" db="EMBL/GenBank/DDBJ databases">
        <title>draft genome sequence of fig (Ficus carica).</title>
        <authorList>
            <person name="Takahashi T."/>
            <person name="Nishimura K."/>
        </authorList>
    </citation>
    <scope>NUCLEOTIDE SEQUENCE</scope>
</reference>
<comment type="caution">
    <text evidence="2">The sequence shown here is derived from an EMBL/GenBank/DDBJ whole genome shotgun (WGS) entry which is preliminary data.</text>
</comment>
<dbReference type="AlphaFoldDB" id="A0AA88DC93"/>